<reference evidence="4" key="2">
    <citation type="submission" date="2019-11" db="UniProtKB">
        <authorList>
            <consortium name="WormBaseParasite"/>
        </authorList>
    </citation>
    <scope>IDENTIFICATION</scope>
</reference>
<dbReference type="OrthoDB" id="6234466at2759"/>
<dbReference type="Proteomes" id="UP000267029">
    <property type="component" value="Unassembled WGS sequence"/>
</dbReference>
<name>A0A0R3U3L1_MESCO</name>
<proteinExistence type="predicted"/>
<evidence type="ECO:0000313" key="3">
    <source>
        <dbReference type="Proteomes" id="UP000267029"/>
    </source>
</evidence>
<organism evidence="2 3">
    <name type="scientific">Mesocestoides corti</name>
    <name type="common">Flatworm</name>
    <dbReference type="NCBI Taxonomy" id="53468"/>
    <lineage>
        <taxon>Eukaryota</taxon>
        <taxon>Metazoa</taxon>
        <taxon>Spiralia</taxon>
        <taxon>Lophotrochozoa</taxon>
        <taxon>Platyhelminthes</taxon>
        <taxon>Cestoda</taxon>
        <taxon>Eucestoda</taxon>
        <taxon>Cyclophyllidea</taxon>
        <taxon>Mesocestoididae</taxon>
        <taxon>Mesocestoides</taxon>
    </lineage>
</organism>
<keyword evidence="3" id="KW-1185">Reference proteome</keyword>
<feature type="compositionally biased region" description="Low complexity" evidence="1">
    <location>
        <begin position="207"/>
        <end position="216"/>
    </location>
</feature>
<protein>
    <submittedName>
        <fullName evidence="4">Ras-associating domain-containing protein</fullName>
    </submittedName>
</protein>
<evidence type="ECO:0000313" key="4">
    <source>
        <dbReference type="WBParaSite" id="MCU_005411-RA"/>
    </source>
</evidence>
<feature type="region of interest" description="Disordered" evidence="1">
    <location>
        <begin position="127"/>
        <end position="222"/>
    </location>
</feature>
<reference evidence="2 3" key="1">
    <citation type="submission" date="2018-10" db="EMBL/GenBank/DDBJ databases">
        <authorList>
            <consortium name="Pathogen Informatics"/>
        </authorList>
    </citation>
    <scope>NUCLEOTIDE SEQUENCE [LARGE SCALE GENOMIC DNA]</scope>
</reference>
<gene>
    <name evidence="2" type="ORF">MCOS_LOCUS1166</name>
</gene>
<evidence type="ECO:0000256" key="1">
    <source>
        <dbReference type="SAM" id="MobiDB-lite"/>
    </source>
</evidence>
<dbReference type="WBParaSite" id="MCU_005411-RA">
    <property type="protein sequence ID" value="MCU_005411-RA"/>
    <property type="gene ID" value="MCU_005411"/>
</dbReference>
<accession>A0A0R3U3L1</accession>
<feature type="region of interest" description="Disordered" evidence="1">
    <location>
        <begin position="242"/>
        <end position="270"/>
    </location>
</feature>
<evidence type="ECO:0000313" key="2">
    <source>
        <dbReference type="EMBL" id="VDD75163.1"/>
    </source>
</evidence>
<dbReference type="AlphaFoldDB" id="A0A0R3U3L1"/>
<dbReference type="EMBL" id="UXSR01000132">
    <property type="protein sequence ID" value="VDD75163.1"/>
    <property type="molecule type" value="Genomic_DNA"/>
</dbReference>
<sequence length="369" mass="41349">MGNSLIGSRSQFRRHREDAAVQGNPIIRCEYVGEPVQQRGDSVSKHIRRPRDLNRLSPEDTSRNFAFSVRHKENRHRDESQSQIDAITAAPESVSTLSTEQQNPIPLITVTRYGDHDRELASKAEECELSTLTASQPCPSRDQPGLTGVPRHRPFQRVPQNSPYRIMPRAPRRAISGSPGNKRSADSKPGNSHRVPRTDRGTQKLRQQPVNNQVPVGQETKMSQSAQCKMIRRQYEALAGPTACTRSSSAAPLARVSTPLTSRRRSSSRDFIKRAPRLPQSKLEYTFYIRDTDEQRKPFDDNTADAIARGCECSIELIALGKGCPPVFHKGLQVCPVTITTSNMANLRKCLARLDAYYPEFNAKAFLPH</sequence>